<dbReference type="Proteomes" id="UP000241462">
    <property type="component" value="Unassembled WGS sequence"/>
</dbReference>
<dbReference type="PANTHER" id="PTHR28043">
    <property type="entry name" value="INCREASED RECOMBINATION CENTERS PROTEIN 6"/>
    <property type="match status" value="1"/>
</dbReference>
<reference evidence="2 3" key="1">
    <citation type="journal article" date="2018" name="Mycol. Prog.">
        <title>Coniella lustricola, a new species from submerged detritus.</title>
        <authorList>
            <person name="Raudabaugh D.B."/>
            <person name="Iturriaga T."/>
            <person name="Carver A."/>
            <person name="Mondo S."/>
            <person name="Pangilinan J."/>
            <person name="Lipzen A."/>
            <person name="He G."/>
            <person name="Amirebrahimi M."/>
            <person name="Grigoriev I.V."/>
            <person name="Miller A.N."/>
        </authorList>
    </citation>
    <scope>NUCLEOTIDE SEQUENCE [LARGE SCALE GENOMIC DNA]</scope>
    <source>
        <strain evidence="2 3">B22-T-1</strain>
    </source>
</reference>
<accession>A0A2T2ZVD6</accession>
<dbReference type="EMBL" id="KZ678643">
    <property type="protein sequence ID" value="PSR77711.1"/>
    <property type="molecule type" value="Genomic_DNA"/>
</dbReference>
<dbReference type="STRING" id="2025994.A0A2T2ZVD6"/>
<dbReference type="InParanoid" id="A0A2T2ZVD6"/>
<sequence>MAKPETISNPRRILAVALGAETEQLSQVVRDLTGNVPQPVDATLAGTTHDFALNTVYYTATVPLWLDLISDPEEWSATFLSDEAKEVLQVLGGLLVVFAMPKDASSTAAAAAAKDGTQQTKTMIAEVGKVIREGLGGWEWDGVTLAVGVGPVDHPDDLDVWDEVCGDAGLEFVHVVSAEDSTETRNEFGEKTGIPRVLEALQSSDWASVLSPGDDVDDDGENINLGDGDNDEADLDLDLENMDFGIDREDFDGLKKAIWEAQLEREGLTGSQEEVPGGTSIITPTNPSPPPSERTESDQHLDDDDINKIEQMMHKLQAVRDMSAGLPEEQRKRLAARAVGEVMRDL</sequence>
<gene>
    <name evidence="2" type="ORF">BD289DRAFT_142079</name>
</gene>
<dbReference type="OrthoDB" id="10261384at2759"/>
<dbReference type="PANTHER" id="PTHR28043:SF1">
    <property type="entry name" value="INCREASED RECOMBINATION CENTERS PROTEIN 6"/>
    <property type="match status" value="1"/>
</dbReference>
<evidence type="ECO:0000313" key="2">
    <source>
        <dbReference type="EMBL" id="PSR77711.1"/>
    </source>
</evidence>
<feature type="region of interest" description="Disordered" evidence="1">
    <location>
        <begin position="265"/>
        <end position="303"/>
    </location>
</feature>
<dbReference type="GO" id="GO:0030674">
    <property type="term" value="F:protein-macromolecule adaptor activity"/>
    <property type="evidence" value="ECO:0007669"/>
    <property type="project" value="TreeGrafter"/>
</dbReference>
<protein>
    <recommendedName>
        <fullName evidence="4">Alpha and gamma adaptin binding protein p34-domain-containing protein</fullName>
    </recommendedName>
</protein>
<evidence type="ECO:0008006" key="4">
    <source>
        <dbReference type="Google" id="ProtNLM"/>
    </source>
</evidence>
<dbReference type="AlphaFoldDB" id="A0A2T2ZVD6"/>
<evidence type="ECO:0000256" key="1">
    <source>
        <dbReference type="SAM" id="MobiDB-lite"/>
    </source>
</evidence>
<feature type="region of interest" description="Disordered" evidence="1">
    <location>
        <begin position="211"/>
        <end position="231"/>
    </location>
</feature>
<evidence type="ECO:0000313" key="3">
    <source>
        <dbReference type="Proteomes" id="UP000241462"/>
    </source>
</evidence>
<dbReference type="InterPro" id="IPR034627">
    <property type="entry name" value="Irc6"/>
</dbReference>
<name>A0A2T2ZVD6_9PEZI</name>
<keyword evidence="3" id="KW-1185">Reference proteome</keyword>
<feature type="compositionally biased region" description="Basic and acidic residues" evidence="1">
    <location>
        <begin position="293"/>
        <end position="303"/>
    </location>
</feature>
<dbReference type="Gene3D" id="3.40.50.11960">
    <property type="match status" value="1"/>
</dbReference>
<dbReference type="GO" id="GO:0016192">
    <property type="term" value="P:vesicle-mediated transport"/>
    <property type="evidence" value="ECO:0007669"/>
    <property type="project" value="InterPro"/>
</dbReference>
<dbReference type="Pfam" id="PF10199">
    <property type="entry name" value="Adaptin_binding"/>
    <property type="match status" value="1"/>
</dbReference>
<organism evidence="2 3">
    <name type="scientific">Coniella lustricola</name>
    <dbReference type="NCBI Taxonomy" id="2025994"/>
    <lineage>
        <taxon>Eukaryota</taxon>
        <taxon>Fungi</taxon>
        <taxon>Dikarya</taxon>
        <taxon>Ascomycota</taxon>
        <taxon>Pezizomycotina</taxon>
        <taxon>Sordariomycetes</taxon>
        <taxon>Sordariomycetidae</taxon>
        <taxon>Diaporthales</taxon>
        <taxon>Schizoparmaceae</taxon>
        <taxon>Coniella</taxon>
    </lineage>
</organism>
<proteinExistence type="predicted"/>